<dbReference type="GO" id="GO:0048256">
    <property type="term" value="F:flap endonuclease activity"/>
    <property type="evidence" value="ECO:0007669"/>
    <property type="project" value="UniProtKB-ARBA"/>
</dbReference>
<keyword evidence="4" id="KW-0540">Nuclease</keyword>
<dbReference type="Gene3D" id="3.40.50.1010">
    <property type="entry name" value="5'-nuclease"/>
    <property type="match status" value="2"/>
</dbReference>
<dbReference type="SMART" id="SM00279">
    <property type="entry name" value="HhH2"/>
    <property type="match status" value="1"/>
</dbReference>
<dbReference type="VEuPathDB" id="FungiDB:SeMB42_g03493"/>
<feature type="region of interest" description="Disordered" evidence="14">
    <location>
        <begin position="196"/>
        <end position="216"/>
    </location>
</feature>
<dbReference type="EMBL" id="QEAN01000124">
    <property type="protein sequence ID" value="TPX47047.1"/>
    <property type="molecule type" value="Genomic_DNA"/>
</dbReference>
<evidence type="ECO:0000256" key="4">
    <source>
        <dbReference type="ARBA" id="ARBA00022722"/>
    </source>
</evidence>
<dbReference type="GO" id="GO:0005634">
    <property type="term" value="C:nucleus"/>
    <property type="evidence" value="ECO:0007669"/>
    <property type="project" value="UniProtKB-SubCell"/>
</dbReference>
<dbReference type="SMART" id="SM00485">
    <property type="entry name" value="XPGN"/>
    <property type="match status" value="1"/>
</dbReference>
<evidence type="ECO:0000313" key="17">
    <source>
        <dbReference type="EMBL" id="TPX47047.1"/>
    </source>
</evidence>
<dbReference type="InterPro" id="IPR029060">
    <property type="entry name" value="PIN-like_dom_sf"/>
</dbReference>
<dbReference type="GO" id="GO:0003697">
    <property type="term" value="F:single-stranded DNA binding"/>
    <property type="evidence" value="ECO:0007669"/>
    <property type="project" value="InterPro"/>
</dbReference>
<comment type="similarity">
    <text evidence="12">Belongs to the XPG/RAD2 endonuclease family. GEN subfamily.</text>
</comment>
<evidence type="ECO:0000256" key="14">
    <source>
        <dbReference type="SAM" id="MobiDB-lite"/>
    </source>
</evidence>
<gene>
    <name evidence="17" type="ORF">SeMB42_g03493</name>
</gene>
<organism evidence="17 18">
    <name type="scientific">Synchytrium endobioticum</name>
    <dbReference type="NCBI Taxonomy" id="286115"/>
    <lineage>
        <taxon>Eukaryota</taxon>
        <taxon>Fungi</taxon>
        <taxon>Fungi incertae sedis</taxon>
        <taxon>Chytridiomycota</taxon>
        <taxon>Chytridiomycota incertae sedis</taxon>
        <taxon>Chytridiomycetes</taxon>
        <taxon>Synchytriales</taxon>
        <taxon>Synchytriaceae</taxon>
        <taxon>Synchytrium</taxon>
    </lineage>
</organism>
<dbReference type="Pfam" id="PF00752">
    <property type="entry name" value="XPG_N"/>
    <property type="match status" value="1"/>
</dbReference>
<feature type="compositionally biased region" description="Polar residues" evidence="14">
    <location>
        <begin position="1336"/>
        <end position="1346"/>
    </location>
</feature>
<evidence type="ECO:0000259" key="15">
    <source>
        <dbReference type="SMART" id="SM00484"/>
    </source>
</evidence>
<accession>A0A507D6V1</accession>
<dbReference type="SMART" id="SM00484">
    <property type="entry name" value="XPGI"/>
    <property type="match status" value="1"/>
</dbReference>
<keyword evidence="6" id="KW-0255">Endonuclease</keyword>
<keyword evidence="7" id="KW-0227">DNA damage</keyword>
<protein>
    <submittedName>
        <fullName evidence="17">Uncharacterized protein</fullName>
    </submittedName>
</protein>
<dbReference type="PRINTS" id="PR00853">
    <property type="entry name" value="XPGRADSUPER"/>
</dbReference>
<evidence type="ECO:0000313" key="18">
    <source>
        <dbReference type="Proteomes" id="UP000317494"/>
    </source>
</evidence>
<comment type="cofactor">
    <cofactor evidence="1">
        <name>Mg(2+)</name>
        <dbReference type="ChEBI" id="CHEBI:18420"/>
    </cofactor>
</comment>
<dbReference type="InterPro" id="IPR006086">
    <property type="entry name" value="XPG-I_dom"/>
</dbReference>
<dbReference type="STRING" id="286115.A0A507D6V1"/>
<evidence type="ECO:0000256" key="8">
    <source>
        <dbReference type="ARBA" id="ARBA00022801"/>
    </source>
</evidence>
<feature type="region of interest" description="Disordered" evidence="14">
    <location>
        <begin position="1269"/>
        <end position="1346"/>
    </location>
</feature>
<dbReference type="InterPro" id="IPR006084">
    <property type="entry name" value="XPG/Rad2"/>
</dbReference>
<dbReference type="PANTHER" id="PTHR16171:SF7">
    <property type="entry name" value="DNA REPAIR PROTEIN RAD2"/>
    <property type="match status" value="1"/>
</dbReference>
<dbReference type="CDD" id="cd09868">
    <property type="entry name" value="PIN_XPG_RAD2"/>
    <property type="match status" value="2"/>
</dbReference>
<reference evidence="17 18" key="1">
    <citation type="journal article" date="2019" name="Sci. Rep.">
        <title>Comparative genomics of chytrid fungi reveal insights into the obligate biotrophic and pathogenic lifestyle of Synchytrium endobioticum.</title>
        <authorList>
            <person name="van de Vossenberg B.T.L.H."/>
            <person name="Warris S."/>
            <person name="Nguyen H.D.T."/>
            <person name="van Gent-Pelzer M.P.E."/>
            <person name="Joly D.L."/>
            <person name="van de Geest H.C."/>
            <person name="Bonants P.J.M."/>
            <person name="Smith D.S."/>
            <person name="Levesque C.A."/>
            <person name="van der Lee T.A.J."/>
        </authorList>
    </citation>
    <scope>NUCLEOTIDE SEQUENCE [LARGE SCALE GENOMIC DNA]</scope>
    <source>
        <strain evidence="17 18">MB42</strain>
    </source>
</reference>
<dbReference type="InterPro" id="IPR008918">
    <property type="entry name" value="HhH2"/>
</dbReference>
<comment type="similarity">
    <text evidence="3">Belongs to the XPG/RAD2 endonuclease family. XPG subfamily.</text>
</comment>
<dbReference type="Gene3D" id="1.10.150.20">
    <property type="entry name" value="5' to 3' exonuclease, C-terminal subdomain"/>
    <property type="match status" value="1"/>
</dbReference>
<feature type="coiled-coil region" evidence="13">
    <location>
        <begin position="980"/>
        <end position="1014"/>
    </location>
</feature>
<dbReference type="FunFam" id="1.10.150.20:FF:000030">
    <property type="entry name" value="Flap endonuclease GEN-like 1"/>
    <property type="match status" value="1"/>
</dbReference>
<keyword evidence="10" id="KW-0234">DNA repair</keyword>
<evidence type="ECO:0000256" key="3">
    <source>
        <dbReference type="ARBA" id="ARBA00005283"/>
    </source>
</evidence>
<dbReference type="SUPFAM" id="SSF47807">
    <property type="entry name" value="5' to 3' exonuclease, C-terminal subdomain"/>
    <property type="match status" value="1"/>
</dbReference>
<dbReference type="InterPro" id="IPR006085">
    <property type="entry name" value="XPG_DNA_repair_N"/>
</dbReference>
<feature type="compositionally biased region" description="Polar residues" evidence="14">
    <location>
        <begin position="592"/>
        <end position="611"/>
    </location>
</feature>
<sequence>MRLQSTQWRHPTELVLKDRVAGMGVKHLWQLIEPVAVPVRLETLAGKRVAVDASIWLHQFLKSMRDKDGKAIHGAHIIGFFRRICKLLFFGIKPVFVFDGGAPELKRATLVNRRMKKAASEVSAKKAAALLAAAKLKIAALNEFEKREKEKKTRTVASEQDSLEINVSSEAVTELPHTVLYFGDDAPVLRNSRRAAAALHARPPGSSFGHGDEDDQVRNAQREIVDLLAASSTKKRKRTTDKRDEYELPDTPVATAVTASSNDPRLITESEMRDFINVHKSSVDLKTVDIDSLQFQALPLEVQHEIILELKTKSRQASAARLDVMLHDAKTSLDFSKLQIRNLIHRNSLTQRVSDFAKGSGGSVNGSGSSQSLHIGRKAVAQRIVSERQREFFLVKNDDGMVGGYTFKAAAVQKVVENGMVTQPSDGFRKNEQVIVLDDDDGSEFVSSDEEDGEFEEVKMDGDVVAEVLSEISCVKNDDFPPSSSTNSQAHAEHSAVSAVAFTTASEVILNFSQLAPTNLTQEYDAIKMKQVMETWDLDQVDKELSSVMKKREKLAEDKRGSQRDVELCFWQTFLLTVREWKHANDADPAAKSSSHTVNASQPTTMSTGSAQKAPAATNYSPPLLSPSQSLPKKMIQKKLAFTSLESFRAAKPTYAPIASTANIDTSNVLSLGKGSTLVGQPVMGRGSVFRDTWSDSDDDELDIALNKKFLSDVDTTRERNSSSCQDEDEDFTSFLERGSSDVDVVRVKRPLVFVDTDDDEATVVANGRRKQGNGVGALGKDEVEDAIMDLKDDGFMEAMAGATQHAFEDARGSPEVLNTANDDDGARGASSPDIWIEQPVALIVTPGATLDALVQPVTIVVDSPGSDKGEEELQPVKRPRFVVVDDRDHEDLITVAESKSRSDIADPVITEPTPLSQDVEEEDDENGIEIIDDEDELNDNDENATARRVDVPVSIDNETDEYARFVSSITGKTGTSGEERGVEDVRQELENELVTLNKARTKAERDADELTDSMVRDSQELLRLFGIPYIIAPLEAESQCAYLYTSSLVDGIITEDSDVFLFGGSNVYKNMFNQSKYVETYSLADIENGLRLDREGLIKIAYLLGSDYTEGIPGVGAVTAMEILNEFSSEDGLTEFREWWADVIASGNKRMQHVTEFRRKFAKKCKRIDLPPHFPDPRVRDAYLQPTIDEDKTQFVWGMIDHVGLQEFLFEKISWDVSKTDEVLVPVLKQLQRVRKEGGQTMLDRFFNVAAKDPAKVTHRSDRINKVLDSIRSGKRSAGAKRKTDGDGKSSARKSTTTRVQKSRSSKKPRNPSSKEAPTVKASYPPSKKGKDDAASTTTSGSNSD</sequence>
<keyword evidence="5" id="KW-0479">Metal-binding</keyword>
<evidence type="ECO:0000256" key="12">
    <source>
        <dbReference type="ARBA" id="ARBA00038112"/>
    </source>
</evidence>
<dbReference type="GO" id="GO:0006289">
    <property type="term" value="P:nucleotide-excision repair"/>
    <property type="evidence" value="ECO:0007669"/>
    <property type="project" value="InterPro"/>
</dbReference>
<dbReference type="PANTHER" id="PTHR16171">
    <property type="entry name" value="DNA REPAIR PROTEIN COMPLEMENTING XP-G CELLS-RELATED"/>
    <property type="match status" value="1"/>
</dbReference>
<evidence type="ECO:0000256" key="2">
    <source>
        <dbReference type="ARBA" id="ARBA00004123"/>
    </source>
</evidence>
<dbReference type="PROSITE" id="PS00842">
    <property type="entry name" value="XPG_2"/>
    <property type="match status" value="1"/>
</dbReference>
<keyword evidence="18" id="KW-1185">Reference proteome</keyword>
<dbReference type="Proteomes" id="UP000317494">
    <property type="component" value="Unassembled WGS sequence"/>
</dbReference>
<dbReference type="PROSITE" id="PS00841">
    <property type="entry name" value="XPG_1"/>
    <property type="match status" value="1"/>
</dbReference>
<keyword evidence="9" id="KW-0460">Magnesium</keyword>
<evidence type="ECO:0000256" key="5">
    <source>
        <dbReference type="ARBA" id="ARBA00022723"/>
    </source>
</evidence>
<evidence type="ECO:0000259" key="16">
    <source>
        <dbReference type="SMART" id="SM00485"/>
    </source>
</evidence>
<feature type="region of interest" description="Disordered" evidence="14">
    <location>
        <begin position="232"/>
        <end position="262"/>
    </location>
</feature>
<dbReference type="InterPro" id="IPR001044">
    <property type="entry name" value="XPG/Rad2_eukaryotes"/>
</dbReference>
<dbReference type="Pfam" id="PF00867">
    <property type="entry name" value="XPG_I"/>
    <property type="match status" value="1"/>
</dbReference>
<feature type="domain" description="XPG N-terminal" evidence="16">
    <location>
        <begin position="23"/>
        <end position="120"/>
    </location>
</feature>
<keyword evidence="8" id="KW-0378">Hydrolase</keyword>
<comment type="subcellular location">
    <subcellularLocation>
        <location evidence="2">Nucleus</location>
    </subcellularLocation>
</comment>
<evidence type="ECO:0000256" key="11">
    <source>
        <dbReference type="ARBA" id="ARBA00023242"/>
    </source>
</evidence>
<dbReference type="CDD" id="cd09904">
    <property type="entry name" value="H3TH_XPG"/>
    <property type="match status" value="1"/>
</dbReference>
<name>A0A507D6V1_9FUNG</name>
<comment type="caution">
    <text evidence="17">The sequence shown here is derived from an EMBL/GenBank/DDBJ whole genome shotgun (WGS) entry which is preliminary data.</text>
</comment>
<dbReference type="SUPFAM" id="SSF88723">
    <property type="entry name" value="PIN domain-like"/>
    <property type="match status" value="1"/>
</dbReference>
<evidence type="ECO:0000256" key="9">
    <source>
        <dbReference type="ARBA" id="ARBA00022842"/>
    </source>
</evidence>
<keyword evidence="11" id="KW-0539">Nucleus</keyword>
<feature type="domain" description="XPG-I" evidence="15">
    <location>
        <begin position="1024"/>
        <end position="1093"/>
    </location>
</feature>
<evidence type="ECO:0000256" key="13">
    <source>
        <dbReference type="SAM" id="Coils"/>
    </source>
</evidence>
<proteinExistence type="inferred from homology"/>
<dbReference type="PRINTS" id="PR00066">
    <property type="entry name" value="XRODRMPGMNTG"/>
</dbReference>
<feature type="region of interest" description="Disordered" evidence="14">
    <location>
        <begin position="587"/>
        <end position="629"/>
    </location>
</feature>
<evidence type="ECO:0000256" key="6">
    <source>
        <dbReference type="ARBA" id="ARBA00022759"/>
    </source>
</evidence>
<evidence type="ECO:0000256" key="7">
    <source>
        <dbReference type="ARBA" id="ARBA00022763"/>
    </source>
</evidence>
<evidence type="ECO:0000256" key="1">
    <source>
        <dbReference type="ARBA" id="ARBA00001946"/>
    </source>
</evidence>
<evidence type="ECO:0000256" key="10">
    <source>
        <dbReference type="ARBA" id="ARBA00023204"/>
    </source>
</evidence>
<feature type="compositionally biased region" description="Basic residues" evidence="14">
    <location>
        <begin position="1302"/>
        <end position="1311"/>
    </location>
</feature>
<keyword evidence="13" id="KW-0175">Coiled coil</keyword>
<dbReference type="GO" id="GO:0046872">
    <property type="term" value="F:metal ion binding"/>
    <property type="evidence" value="ECO:0007669"/>
    <property type="project" value="UniProtKB-KW"/>
</dbReference>
<dbReference type="InterPro" id="IPR019974">
    <property type="entry name" value="XPG_CS"/>
</dbReference>
<dbReference type="InterPro" id="IPR036279">
    <property type="entry name" value="5-3_exonuclease_C_sf"/>
</dbReference>